<dbReference type="InterPro" id="IPR032675">
    <property type="entry name" value="LRR_dom_sf"/>
</dbReference>
<evidence type="ECO:0000313" key="3">
    <source>
        <dbReference type="EMBL" id="CAL6090345.1"/>
    </source>
</evidence>
<dbReference type="EMBL" id="CAXDID020000427">
    <property type="protein sequence ID" value="CAL6090345.1"/>
    <property type="molecule type" value="Genomic_DNA"/>
</dbReference>
<organism evidence="1">
    <name type="scientific">Hexamita inflata</name>
    <dbReference type="NCBI Taxonomy" id="28002"/>
    <lineage>
        <taxon>Eukaryota</taxon>
        <taxon>Metamonada</taxon>
        <taxon>Diplomonadida</taxon>
        <taxon>Hexamitidae</taxon>
        <taxon>Hexamitinae</taxon>
        <taxon>Hexamita</taxon>
    </lineage>
</organism>
<gene>
    <name evidence="1" type="ORF">HINF_LOCUS11300</name>
    <name evidence="2" type="ORF">HINF_LOCUS13286</name>
    <name evidence="3" type="ORF">HINF_LOCUS65265</name>
    <name evidence="4" type="ORF">HINF_LOCUS72899</name>
</gene>
<protein>
    <submittedName>
        <fullName evidence="1">Leucine-rich repeat domain superfamily</fullName>
    </submittedName>
    <submittedName>
        <fullName evidence="3">Leucine-rich_repeat domain superfamily</fullName>
    </submittedName>
</protein>
<evidence type="ECO:0000313" key="5">
    <source>
        <dbReference type="Proteomes" id="UP001642409"/>
    </source>
</evidence>
<dbReference type="EMBL" id="CAXDID020000586">
    <property type="protein sequence ID" value="CAL6104682.1"/>
    <property type="molecule type" value="Genomic_DNA"/>
</dbReference>
<evidence type="ECO:0000313" key="4">
    <source>
        <dbReference type="EMBL" id="CAL6104682.1"/>
    </source>
</evidence>
<evidence type="ECO:0000313" key="1">
    <source>
        <dbReference type="EMBL" id="CAI9923655.1"/>
    </source>
</evidence>
<keyword evidence="5" id="KW-1185">Reference proteome</keyword>
<proteinExistence type="predicted"/>
<evidence type="ECO:0000313" key="2">
    <source>
        <dbReference type="EMBL" id="CAI9925641.1"/>
    </source>
</evidence>
<reference evidence="1" key="1">
    <citation type="submission" date="2023-06" db="EMBL/GenBank/DDBJ databases">
        <authorList>
            <person name="Kurt Z."/>
        </authorList>
    </citation>
    <scope>NUCLEOTIDE SEQUENCE</scope>
</reference>
<dbReference type="AlphaFoldDB" id="A0AA86NRT7"/>
<reference evidence="3 5" key="2">
    <citation type="submission" date="2024-07" db="EMBL/GenBank/DDBJ databases">
        <authorList>
            <person name="Akdeniz Z."/>
        </authorList>
    </citation>
    <scope>NUCLEOTIDE SEQUENCE [LARGE SCALE GENOMIC DNA]</scope>
</reference>
<accession>A0AA86NRT7</accession>
<dbReference type="EMBL" id="CATOUU010000346">
    <property type="protein sequence ID" value="CAI9925641.1"/>
    <property type="molecule type" value="Genomic_DNA"/>
</dbReference>
<sequence length="143" mass="15995">MPDFAKSLVPGSANEKVTTLMQTENGNKLFSDYLVKMIKELAPCVQNGQLTVENNQSLTDFAFVDCFHVQTVVFNNCCNLKFENVPQKIKHLSITNSNLINIKGLEKMTQLESINLGGNNLIKCEVLTQTLKLLICKETKQSI</sequence>
<dbReference type="Gene3D" id="3.80.10.10">
    <property type="entry name" value="Ribonuclease Inhibitor"/>
    <property type="match status" value="1"/>
</dbReference>
<dbReference type="EMBL" id="CATOUU010000291">
    <property type="protein sequence ID" value="CAI9923655.1"/>
    <property type="molecule type" value="Genomic_DNA"/>
</dbReference>
<dbReference type="Proteomes" id="UP001642409">
    <property type="component" value="Unassembled WGS sequence"/>
</dbReference>
<comment type="caution">
    <text evidence="1">The sequence shown here is derived from an EMBL/GenBank/DDBJ whole genome shotgun (WGS) entry which is preliminary data.</text>
</comment>
<name>A0AA86NRT7_9EUKA</name>
<dbReference type="SUPFAM" id="SSF52058">
    <property type="entry name" value="L domain-like"/>
    <property type="match status" value="1"/>
</dbReference>